<name>A0ABW5EA84_9GAMM</name>
<comment type="caution">
    <text evidence="2">The sequence shown here is derived from an EMBL/GenBank/DDBJ whole genome shotgun (WGS) entry which is preliminary data.</text>
</comment>
<keyword evidence="2" id="KW-0503">Monooxygenase</keyword>
<keyword evidence="3" id="KW-1185">Reference proteome</keyword>
<dbReference type="RefSeq" id="WP_265722086.1">
    <property type="nucleotide sequence ID" value="NZ_JAPIVK010000018.1"/>
</dbReference>
<reference evidence="3" key="1">
    <citation type="journal article" date="2019" name="Int. J. Syst. Evol. Microbiol.">
        <title>The Global Catalogue of Microorganisms (GCM) 10K type strain sequencing project: providing services to taxonomists for standard genome sequencing and annotation.</title>
        <authorList>
            <consortium name="The Broad Institute Genomics Platform"/>
            <consortium name="The Broad Institute Genome Sequencing Center for Infectious Disease"/>
            <person name="Wu L."/>
            <person name="Ma J."/>
        </authorList>
    </citation>
    <scope>NUCLEOTIDE SEQUENCE [LARGE SCALE GENOMIC DNA]</scope>
    <source>
        <strain evidence="3">KCTC 12848</strain>
    </source>
</reference>
<dbReference type="Proteomes" id="UP001597425">
    <property type="component" value="Unassembled WGS sequence"/>
</dbReference>
<dbReference type="EC" id="1.-.-.-" evidence="2"/>
<feature type="domain" description="ABM" evidence="1">
    <location>
        <begin position="3"/>
        <end position="91"/>
    </location>
</feature>
<keyword evidence="2" id="KW-0560">Oxidoreductase</keyword>
<evidence type="ECO:0000259" key="1">
    <source>
        <dbReference type="PROSITE" id="PS51725"/>
    </source>
</evidence>
<dbReference type="InterPro" id="IPR011008">
    <property type="entry name" value="Dimeric_a/b-barrel"/>
</dbReference>
<evidence type="ECO:0000313" key="2">
    <source>
        <dbReference type="EMBL" id="MFD2310486.1"/>
    </source>
</evidence>
<dbReference type="PROSITE" id="PS51725">
    <property type="entry name" value="ABM"/>
    <property type="match status" value="1"/>
</dbReference>
<dbReference type="GO" id="GO:0004497">
    <property type="term" value="F:monooxygenase activity"/>
    <property type="evidence" value="ECO:0007669"/>
    <property type="project" value="UniProtKB-KW"/>
</dbReference>
<protein>
    <submittedName>
        <fullName evidence="2">Quinol monooxygenase</fullName>
        <ecNumber evidence="2">1.-.-.-</ecNumber>
    </submittedName>
</protein>
<dbReference type="EMBL" id="JBHUJD010000009">
    <property type="protein sequence ID" value="MFD2310486.1"/>
    <property type="molecule type" value="Genomic_DNA"/>
</dbReference>
<gene>
    <name evidence="2" type="ORF">ACFSKX_08660</name>
</gene>
<dbReference type="SUPFAM" id="SSF54909">
    <property type="entry name" value="Dimeric alpha+beta barrel"/>
    <property type="match status" value="1"/>
</dbReference>
<accession>A0ABW5EA84</accession>
<dbReference type="Gene3D" id="3.30.70.100">
    <property type="match status" value="1"/>
</dbReference>
<organism evidence="2 3">
    <name type="scientific">Microbulbifer halophilus</name>
    <dbReference type="NCBI Taxonomy" id="453963"/>
    <lineage>
        <taxon>Bacteria</taxon>
        <taxon>Pseudomonadati</taxon>
        <taxon>Pseudomonadota</taxon>
        <taxon>Gammaproteobacteria</taxon>
        <taxon>Cellvibrionales</taxon>
        <taxon>Microbulbiferaceae</taxon>
        <taxon>Microbulbifer</taxon>
    </lineage>
</organism>
<evidence type="ECO:0000313" key="3">
    <source>
        <dbReference type="Proteomes" id="UP001597425"/>
    </source>
</evidence>
<dbReference type="Pfam" id="PF03992">
    <property type="entry name" value="ABM"/>
    <property type="match status" value="1"/>
</dbReference>
<dbReference type="InterPro" id="IPR007138">
    <property type="entry name" value="ABM_dom"/>
</dbReference>
<proteinExistence type="predicted"/>
<sequence length="95" mass="10987">MSTTVIVNFNTKPELVSDFEKTMEQVKQDLPSVEGCERVDIFQSLQEKTHFVVVEQWASEDAHQQHLSELKSQGVWDALLEQLETEPEGIYHEQL</sequence>